<feature type="domain" description="HAMP" evidence="13">
    <location>
        <begin position="308"/>
        <end position="360"/>
    </location>
</feature>
<feature type="transmembrane region" description="Helical" evidence="10">
    <location>
        <begin position="16"/>
        <end position="38"/>
    </location>
</feature>
<dbReference type="CDD" id="cd00156">
    <property type="entry name" value="REC"/>
    <property type="match status" value="1"/>
</dbReference>
<dbReference type="CDD" id="cd16922">
    <property type="entry name" value="HATPase_EvgS-ArcB-TorS-like"/>
    <property type="match status" value="1"/>
</dbReference>
<dbReference type="SUPFAM" id="SSF158472">
    <property type="entry name" value="HAMP domain-like"/>
    <property type="match status" value="1"/>
</dbReference>
<keyword evidence="8" id="KW-0175">Coiled coil</keyword>
<dbReference type="CDD" id="cd00082">
    <property type="entry name" value="HisKA"/>
    <property type="match status" value="1"/>
</dbReference>
<evidence type="ECO:0000256" key="1">
    <source>
        <dbReference type="ARBA" id="ARBA00000085"/>
    </source>
</evidence>
<keyword evidence="4 7" id="KW-0597">Phosphoprotein</keyword>
<comment type="subcellular location">
    <subcellularLocation>
        <location evidence="2">Membrane</location>
    </subcellularLocation>
</comment>
<dbReference type="SMART" id="SM00387">
    <property type="entry name" value="HATPase_c"/>
    <property type="match status" value="1"/>
</dbReference>
<dbReference type="InterPro" id="IPR029016">
    <property type="entry name" value="GAF-like_dom_sf"/>
</dbReference>
<dbReference type="InterPro" id="IPR001789">
    <property type="entry name" value="Sig_transdc_resp-reg_receiver"/>
</dbReference>
<evidence type="ECO:0000256" key="8">
    <source>
        <dbReference type="SAM" id="Coils"/>
    </source>
</evidence>
<dbReference type="SMART" id="SM00065">
    <property type="entry name" value="GAF"/>
    <property type="match status" value="1"/>
</dbReference>
<evidence type="ECO:0000256" key="10">
    <source>
        <dbReference type="SAM" id="Phobius"/>
    </source>
</evidence>
<dbReference type="InterPro" id="IPR011006">
    <property type="entry name" value="CheY-like_superfamily"/>
</dbReference>
<dbReference type="SUPFAM" id="SSF55781">
    <property type="entry name" value="GAF domain-like"/>
    <property type="match status" value="1"/>
</dbReference>
<dbReference type="FunFam" id="3.30.565.10:FF:000010">
    <property type="entry name" value="Sensor histidine kinase RcsC"/>
    <property type="match status" value="1"/>
</dbReference>
<dbReference type="InterPro" id="IPR003660">
    <property type="entry name" value="HAMP_dom"/>
</dbReference>
<feature type="modified residue" description="4-aspartylphosphate" evidence="7">
    <location>
        <position position="1087"/>
    </location>
</feature>
<dbReference type="Pfam" id="PF00512">
    <property type="entry name" value="HisKA"/>
    <property type="match status" value="1"/>
</dbReference>
<keyword evidence="10" id="KW-0812">Transmembrane</keyword>
<dbReference type="Pfam" id="PF13185">
    <property type="entry name" value="GAF_2"/>
    <property type="match status" value="1"/>
</dbReference>
<dbReference type="InterPro" id="IPR005467">
    <property type="entry name" value="His_kinase_dom"/>
</dbReference>
<organism evidence="14 15">
    <name type="scientific">Desulfuromonas thiophila</name>
    <dbReference type="NCBI Taxonomy" id="57664"/>
    <lineage>
        <taxon>Bacteria</taxon>
        <taxon>Pseudomonadati</taxon>
        <taxon>Thermodesulfobacteriota</taxon>
        <taxon>Desulfuromonadia</taxon>
        <taxon>Desulfuromonadales</taxon>
        <taxon>Desulfuromonadaceae</taxon>
        <taxon>Desulfuromonas</taxon>
    </lineage>
</organism>
<feature type="modified residue" description="4-aspartylphosphate" evidence="7">
    <location>
        <position position="965"/>
    </location>
</feature>
<evidence type="ECO:0000313" key="15">
    <source>
        <dbReference type="Proteomes" id="UP000243205"/>
    </source>
</evidence>
<dbReference type="InterPro" id="IPR036890">
    <property type="entry name" value="HATPase_C_sf"/>
</dbReference>
<dbReference type="PROSITE" id="PS50885">
    <property type="entry name" value="HAMP"/>
    <property type="match status" value="1"/>
</dbReference>
<feature type="domain" description="Response regulatory" evidence="12">
    <location>
        <begin position="1038"/>
        <end position="1154"/>
    </location>
</feature>
<keyword evidence="6 14" id="KW-0418">Kinase</keyword>
<feature type="domain" description="Response regulatory" evidence="12">
    <location>
        <begin position="915"/>
        <end position="1029"/>
    </location>
</feature>
<dbReference type="RefSeq" id="WP_171906329.1">
    <property type="nucleotide sequence ID" value="NZ_FNAQ01000004.1"/>
</dbReference>
<reference evidence="15" key="1">
    <citation type="submission" date="2016-10" db="EMBL/GenBank/DDBJ databases">
        <authorList>
            <person name="Varghese N."/>
            <person name="Submissions S."/>
        </authorList>
    </citation>
    <scope>NUCLEOTIDE SEQUENCE [LARGE SCALE GENOMIC DNA]</scope>
    <source>
        <strain evidence="15">DSM 8987</strain>
    </source>
</reference>
<evidence type="ECO:0000259" key="12">
    <source>
        <dbReference type="PROSITE" id="PS50110"/>
    </source>
</evidence>
<evidence type="ECO:0000259" key="13">
    <source>
        <dbReference type="PROSITE" id="PS50885"/>
    </source>
</evidence>
<dbReference type="InterPro" id="IPR003594">
    <property type="entry name" value="HATPase_dom"/>
</dbReference>
<dbReference type="Proteomes" id="UP000243205">
    <property type="component" value="Unassembled WGS sequence"/>
</dbReference>
<dbReference type="GO" id="GO:0000155">
    <property type="term" value="F:phosphorelay sensor kinase activity"/>
    <property type="evidence" value="ECO:0007669"/>
    <property type="project" value="InterPro"/>
</dbReference>
<dbReference type="EC" id="2.7.13.3" evidence="3"/>
<dbReference type="CDD" id="cd18774">
    <property type="entry name" value="PDC2_HK_sensor"/>
    <property type="match status" value="1"/>
</dbReference>
<evidence type="ECO:0000256" key="7">
    <source>
        <dbReference type="PROSITE-ProRule" id="PRU00169"/>
    </source>
</evidence>
<comment type="catalytic activity">
    <reaction evidence="1">
        <text>ATP + protein L-histidine = ADP + protein N-phospho-L-histidine.</text>
        <dbReference type="EC" id="2.7.13.3"/>
    </reaction>
</comment>
<dbReference type="PROSITE" id="PS50110">
    <property type="entry name" value="RESPONSE_REGULATORY"/>
    <property type="match status" value="3"/>
</dbReference>
<dbReference type="PANTHER" id="PTHR43047:SF72">
    <property type="entry name" value="OSMOSENSING HISTIDINE PROTEIN KINASE SLN1"/>
    <property type="match status" value="1"/>
</dbReference>
<dbReference type="PRINTS" id="PR00344">
    <property type="entry name" value="BCTRLSENSOR"/>
</dbReference>
<feature type="domain" description="Response regulatory" evidence="12">
    <location>
        <begin position="1185"/>
        <end position="1302"/>
    </location>
</feature>
<dbReference type="SMART" id="SM00388">
    <property type="entry name" value="HisKA"/>
    <property type="match status" value="1"/>
</dbReference>
<dbReference type="PANTHER" id="PTHR43047">
    <property type="entry name" value="TWO-COMPONENT HISTIDINE PROTEIN KINASE"/>
    <property type="match status" value="1"/>
</dbReference>
<dbReference type="InterPro" id="IPR003661">
    <property type="entry name" value="HisK_dim/P_dom"/>
</dbReference>
<dbReference type="CDD" id="cd17546">
    <property type="entry name" value="REC_hyHK_CKI1_RcsC-like"/>
    <property type="match status" value="1"/>
</dbReference>
<dbReference type="Gene3D" id="3.30.565.10">
    <property type="entry name" value="Histidine kinase-like ATPase, C-terminal domain"/>
    <property type="match status" value="1"/>
</dbReference>
<proteinExistence type="predicted"/>
<dbReference type="Gene3D" id="3.40.50.2300">
    <property type="match status" value="3"/>
</dbReference>
<feature type="modified residue" description="4-aspartylphosphate" evidence="7">
    <location>
        <position position="1235"/>
    </location>
</feature>
<accession>A0A1G7AH06</accession>
<evidence type="ECO:0000313" key="14">
    <source>
        <dbReference type="EMBL" id="SDE13166.1"/>
    </source>
</evidence>
<dbReference type="Pfam" id="PF02518">
    <property type="entry name" value="HATPase_c"/>
    <property type="match status" value="1"/>
</dbReference>
<dbReference type="SUPFAM" id="SSF55874">
    <property type="entry name" value="ATPase domain of HSP90 chaperone/DNA topoisomerase II/histidine kinase"/>
    <property type="match status" value="1"/>
</dbReference>
<gene>
    <name evidence="14" type="ORF">SAMN05661003_1048</name>
</gene>
<feature type="transmembrane region" description="Helical" evidence="10">
    <location>
        <begin position="287"/>
        <end position="308"/>
    </location>
</feature>
<dbReference type="SUPFAM" id="SSF52172">
    <property type="entry name" value="CheY-like"/>
    <property type="match status" value="3"/>
</dbReference>
<dbReference type="GO" id="GO:0005886">
    <property type="term" value="C:plasma membrane"/>
    <property type="evidence" value="ECO:0007669"/>
    <property type="project" value="TreeGrafter"/>
</dbReference>
<dbReference type="Gene3D" id="3.30.450.40">
    <property type="match status" value="1"/>
</dbReference>
<name>A0A1G7AH06_9BACT</name>
<dbReference type="Pfam" id="PF00072">
    <property type="entry name" value="Response_reg"/>
    <property type="match status" value="3"/>
</dbReference>
<dbReference type="STRING" id="57664.SAMN05661003_1048"/>
<evidence type="ECO:0000256" key="9">
    <source>
        <dbReference type="SAM" id="MobiDB-lite"/>
    </source>
</evidence>
<dbReference type="Pfam" id="PF00672">
    <property type="entry name" value="HAMP"/>
    <property type="match status" value="1"/>
</dbReference>
<keyword evidence="10" id="KW-1133">Transmembrane helix</keyword>
<evidence type="ECO:0000256" key="2">
    <source>
        <dbReference type="ARBA" id="ARBA00004370"/>
    </source>
</evidence>
<keyword evidence="5" id="KW-0808">Transferase</keyword>
<evidence type="ECO:0000256" key="5">
    <source>
        <dbReference type="ARBA" id="ARBA00022679"/>
    </source>
</evidence>
<dbReference type="GO" id="GO:0009927">
    <property type="term" value="F:histidine phosphotransfer kinase activity"/>
    <property type="evidence" value="ECO:0007669"/>
    <property type="project" value="TreeGrafter"/>
</dbReference>
<dbReference type="SMART" id="SM00448">
    <property type="entry name" value="REC"/>
    <property type="match status" value="3"/>
</dbReference>
<feature type="region of interest" description="Disordered" evidence="9">
    <location>
        <begin position="866"/>
        <end position="907"/>
    </location>
</feature>
<dbReference type="EMBL" id="FNAQ01000004">
    <property type="protein sequence ID" value="SDE13166.1"/>
    <property type="molecule type" value="Genomic_DNA"/>
</dbReference>
<dbReference type="InterPro" id="IPR036097">
    <property type="entry name" value="HisK_dim/P_sf"/>
</dbReference>
<feature type="domain" description="Histidine kinase" evidence="11">
    <location>
        <begin position="630"/>
        <end position="861"/>
    </location>
</feature>
<evidence type="ECO:0000256" key="4">
    <source>
        <dbReference type="ARBA" id="ARBA00022553"/>
    </source>
</evidence>
<dbReference type="Gene3D" id="3.30.450.20">
    <property type="entry name" value="PAS domain"/>
    <property type="match status" value="1"/>
</dbReference>
<sequence>MAHINPFKTIQFRLPALILLIGLVPLALFGFFSLLASYHELLRVQIRAGQRTAVMAVQQIEQTLQDSARNLTTTAENLSLSSLPPEEQEWTLLMMLKQQPELKGLRILDPSGTTRIKIDNDRVHASGALADQSVRPDMAALRQGKTVFSAPNFSEGLGYLLTIDIPLVDPVNRTLSAVLRAKLAAAPLFSAITDIRIGEQGGLYVLDGENRLLAHSDPSLVFRETRFTPGFMAITQDGSTDEHVRYASLKGIEVFGAGARGPLTGWWVVAERPAAETLAEIHRTRALLLWMLAGMGALCLPLTLFFSARITRPLKRLEQAARAISDGHFNQQISVAGNNELARVAQAFNQMCRDLLHYATQQQHTSWLKDGLGLLEQQTRSILDLNQLGHRALQVMAQHSGIAAARLLIPLANQGWQQVGSYCVEVDSAESVDRRQGLALVQQCAQDRTVVTLENIARDQLVVATGFAGIHPGHLLAMPLLFEDELVAVLELASLPPFSEAQRQFFDHIAPALAVILHSSQSRKRLEQALKQSQELSAQLQAQQEELRVANEELEEQTQQLRASEEQLRVQQEELQSANEELEEKTETLAAQQKLQMEKNRALQAAQESLQEKAAELEKASRYKSEFLANMSHELRTPLNSLLILAHELAGNKSGHLDDKETEAAQIIYSSGSDLLQLINEILDLSKIEAGRLELHRQPVFLDLLSRRLEAAFRHMADSKNLSFSLERSEGTAELVVTDPQRLEQILKNLLSNALKFTDRGGVSVRFYQPDSDEAARQQLGDKPLLAIAVRDTGIGIAKDHLEDIFGAFQQVDGTISRRYGGTGLGLSITRELSKLLGARVTVDSEPGKGSTFTLYLPLGQEAPAAASQETVPAAPAQAQGVSPRPEEPSAPADPAQRPKSLEDDREQLSPHDHVILIVEDDLRFARILADLCHERHFRFLHSADGESALELLQQTPAICAILLDMRLPGLHGMELLEIVKNDRNLRHIPVHVITATEDSNEALQRGALSLVRKPVQAKELEGVFKQIESMSRQSIRQLLIVEGESGEADEIRRIIGNGNVHSTAVNSGESALTTLQEKNIDCMVLDLNLPDMSAIDLLQQIDALDNLAVPPVIIYSGRRLSEKEEQQLSHYTRSIIIRDGNRSPDRLLDEASLFLHRMVSELPDQKQKIIDSLHRNENIFDSKTVLLVDDDMRNIFALSHVLEQRGLTVLQAANGQKALEVLDEHPEINLVLMDIMMPIMDGYEATRRIRARENGGNLPILALTAKAMPEDRQRCLDAGANDYLTKPVHVERLLSLLRIWLYR</sequence>
<dbReference type="CDD" id="cd06225">
    <property type="entry name" value="HAMP"/>
    <property type="match status" value="1"/>
</dbReference>
<evidence type="ECO:0000259" key="11">
    <source>
        <dbReference type="PROSITE" id="PS50109"/>
    </source>
</evidence>
<dbReference type="PROSITE" id="PS50109">
    <property type="entry name" value="HIS_KIN"/>
    <property type="match status" value="1"/>
</dbReference>
<dbReference type="Gene3D" id="6.10.340.10">
    <property type="match status" value="1"/>
</dbReference>
<feature type="coiled-coil region" evidence="8">
    <location>
        <begin position="519"/>
        <end position="623"/>
    </location>
</feature>
<evidence type="ECO:0000256" key="6">
    <source>
        <dbReference type="ARBA" id="ARBA00022777"/>
    </source>
</evidence>
<dbReference type="Gene3D" id="1.10.287.130">
    <property type="match status" value="1"/>
</dbReference>
<dbReference type="SMART" id="SM00304">
    <property type="entry name" value="HAMP"/>
    <property type="match status" value="1"/>
</dbReference>
<dbReference type="SUPFAM" id="SSF47384">
    <property type="entry name" value="Homodimeric domain of signal transducing histidine kinase"/>
    <property type="match status" value="1"/>
</dbReference>
<dbReference type="InterPro" id="IPR004358">
    <property type="entry name" value="Sig_transdc_His_kin-like_C"/>
</dbReference>
<keyword evidence="10" id="KW-0472">Membrane</keyword>
<evidence type="ECO:0000256" key="3">
    <source>
        <dbReference type="ARBA" id="ARBA00012438"/>
    </source>
</evidence>
<protein>
    <recommendedName>
        <fullName evidence="3">histidine kinase</fullName>
        <ecNumber evidence="3">2.7.13.3</ecNumber>
    </recommendedName>
</protein>
<keyword evidence="15" id="KW-1185">Reference proteome</keyword>
<dbReference type="InterPro" id="IPR003018">
    <property type="entry name" value="GAF"/>
</dbReference>